<organism evidence="1 2">
    <name type="scientific">Heliorestis acidaminivorans</name>
    <dbReference type="NCBI Taxonomy" id="553427"/>
    <lineage>
        <taxon>Bacteria</taxon>
        <taxon>Bacillati</taxon>
        <taxon>Bacillota</taxon>
        <taxon>Clostridia</taxon>
        <taxon>Eubacteriales</taxon>
        <taxon>Heliobacteriaceae</taxon>
        <taxon>Heliorestis</taxon>
    </lineage>
</organism>
<keyword evidence="2" id="KW-1185">Reference proteome</keyword>
<protein>
    <submittedName>
        <fullName evidence="1">VCBS repeat-containing protein</fullName>
    </submittedName>
</protein>
<dbReference type="SUPFAM" id="SSF69318">
    <property type="entry name" value="Integrin alpha N-terminal domain"/>
    <property type="match status" value="1"/>
</dbReference>
<dbReference type="InterPro" id="IPR028994">
    <property type="entry name" value="Integrin_alpha_N"/>
</dbReference>
<gene>
    <name evidence="1" type="ORF">F9B85_00755</name>
</gene>
<proteinExistence type="predicted"/>
<name>A0A6I0F9N4_9FIRM</name>
<comment type="caution">
    <text evidence="1">The sequence shown here is derived from an EMBL/GenBank/DDBJ whole genome shotgun (WGS) entry which is preliminary data.</text>
</comment>
<dbReference type="AlphaFoldDB" id="A0A6I0F9N4"/>
<dbReference type="OrthoDB" id="1653343at2"/>
<dbReference type="EMBL" id="WBXO01000001">
    <property type="protein sequence ID" value="KAB2954258.1"/>
    <property type="molecule type" value="Genomic_DNA"/>
</dbReference>
<reference evidence="1 2" key="1">
    <citation type="submission" date="2019-10" db="EMBL/GenBank/DDBJ databases">
        <title>Whole-genome sequence of the extremophile Heliorestis acidaminivorans DSM 24790.</title>
        <authorList>
            <person name="Kyndt J.A."/>
            <person name="Meyer T.E."/>
        </authorList>
    </citation>
    <scope>NUCLEOTIDE SEQUENCE [LARGE SCALE GENOMIC DNA]</scope>
    <source>
        <strain evidence="1 2">DSM 24790</strain>
    </source>
</reference>
<accession>A0A6I0F9N4</accession>
<dbReference type="Proteomes" id="UP000468766">
    <property type="component" value="Unassembled WGS sequence"/>
</dbReference>
<sequence length="244" mass="27721">MFPSSNKANIDPQKRQPRKIFAYQVGDVNGDGVPDQVYITGAQPYPDSPFIDNIALIVQDGRTSRQYSIPLQERAGFNPTLFLGDFTGDGVNDIQVAINSGGSGAFTYDYVFSFLNNRARKLFDFERFNEQYKYDIRYLDYYQVSVKSINGNSSYLIDIRNKGQEYLSEIYDENGKLKAPIEGAVSPLGGLYAVDFDRDGIYELLAYQRVYGRYRADGLGDLISVLKWDGKRFKQSLQWFGLFG</sequence>
<dbReference type="RefSeq" id="WP_151617704.1">
    <property type="nucleotide sequence ID" value="NZ_WBXO01000001.1"/>
</dbReference>
<evidence type="ECO:0000313" key="1">
    <source>
        <dbReference type="EMBL" id="KAB2954258.1"/>
    </source>
</evidence>
<evidence type="ECO:0000313" key="2">
    <source>
        <dbReference type="Proteomes" id="UP000468766"/>
    </source>
</evidence>